<gene>
    <name evidence="3" type="ORF">BGE01nite_49090</name>
</gene>
<protein>
    <recommendedName>
        <fullName evidence="2">Response regulatory domain-containing protein</fullName>
    </recommendedName>
</protein>
<evidence type="ECO:0000259" key="2">
    <source>
        <dbReference type="PROSITE" id="PS50110"/>
    </source>
</evidence>
<feature type="domain" description="Response regulatory" evidence="2">
    <location>
        <begin position="1"/>
        <end position="114"/>
    </location>
</feature>
<dbReference type="Pfam" id="PF00072">
    <property type="entry name" value="Response_reg"/>
    <property type="match status" value="1"/>
</dbReference>
<comment type="caution">
    <text evidence="3">The sequence shown here is derived from an EMBL/GenBank/DDBJ whole genome shotgun (WGS) entry which is preliminary data.</text>
</comment>
<organism evidence="3 4">
    <name type="scientific">Brevifollis gellanilyticus</name>
    <dbReference type="NCBI Taxonomy" id="748831"/>
    <lineage>
        <taxon>Bacteria</taxon>
        <taxon>Pseudomonadati</taxon>
        <taxon>Verrucomicrobiota</taxon>
        <taxon>Verrucomicrobiia</taxon>
        <taxon>Verrucomicrobiales</taxon>
        <taxon>Verrucomicrobiaceae</taxon>
    </lineage>
</organism>
<dbReference type="CDD" id="cd17535">
    <property type="entry name" value="REC_NarL-like"/>
    <property type="match status" value="1"/>
</dbReference>
<evidence type="ECO:0000256" key="1">
    <source>
        <dbReference type="PROSITE-ProRule" id="PRU00169"/>
    </source>
</evidence>
<dbReference type="EMBL" id="BKAG01000054">
    <property type="protein sequence ID" value="GEP45618.1"/>
    <property type="molecule type" value="Genomic_DNA"/>
</dbReference>
<dbReference type="PANTHER" id="PTHR45566">
    <property type="entry name" value="HTH-TYPE TRANSCRIPTIONAL REGULATOR YHJB-RELATED"/>
    <property type="match status" value="1"/>
</dbReference>
<sequence>MVDDHGIIRGVFLTLIEDTPDLIMSWMAPSLNEARASLSKDRPDFLVCDVWLPDGNGFDFVREALTLAPDLPVLMVSAHNDKTYPEQARAAGARGFISKAASLEQLLEAISTIQQGGQWFSGSSAGRGATAHGLEDEVLYQRTA</sequence>
<dbReference type="SMART" id="SM00448">
    <property type="entry name" value="REC"/>
    <property type="match status" value="1"/>
</dbReference>
<dbReference type="InterPro" id="IPR058245">
    <property type="entry name" value="NreC/VraR/RcsB-like_REC"/>
</dbReference>
<dbReference type="InterPro" id="IPR001789">
    <property type="entry name" value="Sig_transdc_resp-reg_receiver"/>
</dbReference>
<evidence type="ECO:0000313" key="4">
    <source>
        <dbReference type="Proteomes" id="UP000321577"/>
    </source>
</evidence>
<dbReference type="AlphaFoldDB" id="A0A512MFX0"/>
<evidence type="ECO:0000313" key="3">
    <source>
        <dbReference type="EMBL" id="GEP45618.1"/>
    </source>
</evidence>
<dbReference type="SUPFAM" id="SSF52172">
    <property type="entry name" value="CheY-like"/>
    <property type="match status" value="1"/>
</dbReference>
<keyword evidence="4" id="KW-1185">Reference proteome</keyword>
<dbReference type="PROSITE" id="PS50110">
    <property type="entry name" value="RESPONSE_REGULATORY"/>
    <property type="match status" value="1"/>
</dbReference>
<keyword evidence="1" id="KW-0597">Phosphoprotein</keyword>
<reference evidence="3 4" key="1">
    <citation type="submission" date="2019-07" db="EMBL/GenBank/DDBJ databases">
        <title>Whole genome shotgun sequence of Brevifollis gellanilyticus NBRC 108608.</title>
        <authorList>
            <person name="Hosoyama A."/>
            <person name="Uohara A."/>
            <person name="Ohji S."/>
            <person name="Ichikawa N."/>
        </authorList>
    </citation>
    <scope>NUCLEOTIDE SEQUENCE [LARGE SCALE GENOMIC DNA]</scope>
    <source>
        <strain evidence="3 4">NBRC 108608</strain>
    </source>
</reference>
<dbReference type="InterPro" id="IPR051015">
    <property type="entry name" value="EvgA-like"/>
</dbReference>
<dbReference type="Gene3D" id="3.40.50.2300">
    <property type="match status" value="1"/>
</dbReference>
<dbReference type="Proteomes" id="UP000321577">
    <property type="component" value="Unassembled WGS sequence"/>
</dbReference>
<name>A0A512MFX0_9BACT</name>
<proteinExistence type="predicted"/>
<accession>A0A512MFX0</accession>
<dbReference type="GO" id="GO:0000160">
    <property type="term" value="P:phosphorelay signal transduction system"/>
    <property type="evidence" value="ECO:0007669"/>
    <property type="project" value="InterPro"/>
</dbReference>
<dbReference type="InterPro" id="IPR011006">
    <property type="entry name" value="CheY-like_superfamily"/>
</dbReference>
<feature type="modified residue" description="4-aspartylphosphate" evidence="1">
    <location>
        <position position="49"/>
    </location>
</feature>
<dbReference type="PANTHER" id="PTHR45566:SF1">
    <property type="entry name" value="HTH-TYPE TRANSCRIPTIONAL REGULATOR YHJB-RELATED"/>
    <property type="match status" value="1"/>
</dbReference>